<dbReference type="SUPFAM" id="SSF50249">
    <property type="entry name" value="Nucleic acid-binding proteins"/>
    <property type="match status" value="1"/>
</dbReference>
<feature type="region of interest" description="Disordered" evidence="4">
    <location>
        <begin position="102"/>
        <end position="133"/>
    </location>
</feature>
<dbReference type="InterPro" id="IPR011344">
    <property type="entry name" value="ssDNA-bd"/>
</dbReference>
<name>A0A7W1WSC6_9BACL</name>
<dbReference type="GO" id="GO:0009295">
    <property type="term" value="C:nucleoid"/>
    <property type="evidence" value="ECO:0007669"/>
    <property type="project" value="TreeGrafter"/>
</dbReference>
<keyword evidence="2" id="KW-0235">DNA replication</keyword>
<evidence type="ECO:0000256" key="2">
    <source>
        <dbReference type="HAMAP-Rule" id="MF_00984"/>
    </source>
</evidence>
<dbReference type="AlphaFoldDB" id="A0A7W1WSC6"/>
<evidence type="ECO:0000256" key="3">
    <source>
        <dbReference type="PIRNR" id="PIRNR002070"/>
    </source>
</evidence>
<dbReference type="Proteomes" id="UP000535491">
    <property type="component" value="Unassembled WGS sequence"/>
</dbReference>
<dbReference type="Pfam" id="PF00436">
    <property type="entry name" value="SSB"/>
    <property type="match status" value="1"/>
</dbReference>
<reference evidence="5 6" key="1">
    <citation type="submission" date="2020-07" db="EMBL/GenBank/DDBJ databases">
        <authorList>
            <person name="Feng H."/>
        </authorList>
    </citation>
    <scope>NUCLEOTIDE SEQUENCE [LARGE SCALE GENOMIC DNA]</scope>
    <source>
        <strain evidence="6">s-10</strain>
    </source>
</reference>
<organism evidence="5 6">
    <name type="scientific">Paenactinomyces guangxiensis</name>
    <dbReference type="NCBI Taxonomy" id="1490290"/>
    <lineage>
        <taxon>Bacteria</taxon>
        <taxon>Bacillati</taxon>
        <taxon>Bacillota</taxon>
        <taxon>Bacilli</taxon>
        <taxon>Bacillales</taxon>
        <taxon>Thermoactinomycetaceae</taxon>
        <taxon>Paenactinomyces</taxon>
    </lineage>
</organism>
<dbReference type="InterPro" id="IPR012340">
    <property type="entry name" value="NA-bd_OB-fold"/>
</dbReference>
<dbReference type="PANTHER" id="PTHR10302:SF27">
    <property type="entry name" value="SINGLE-STRANDED DNA-BINDING PROTEIN"/>
    <property type="match status" value="1"/>
</dbReference>
<keyword evidence="2" id="KW-0227">DNA damage</keyword>
<dbReference type="CDD" id="cd04496">
    <property type="entry name" value="SSB_OBF"/>
    <property type="match status" value="1"/>
</dbReference>
<evidence type="ECO:0000256" key="1">
    <source>
        <dbReference type="ARBA" id="ARBA00023125"/>
    </source>
</evidence>
<dbReference type="RefSeq" id="WP_181752369.1">
    <property type="nucleotide sequence ID" value="NZ_JACEIQ010000012.1"/>
</dbReference>
<dbReference type="NCBIfam" id="TIGR00621">
    <property type="entry name" value="ssb"/>
    <property type="match status" value="1"/>
</dbReference>
<comment type="caution">
    <text evidence="2">Lacks conserved residue(s) required for the propagation of feature annotation.</text>
</comment>
<dbReference type="InterPro" id="IPR000424">
    <property type="entry name" value="Primosome_PriB/ssb"/>
</dbReference>
<keyword evidence="2" id="KW-0233">DNA recombination</keyword>
<comment type="caution">
    <text evidence="5">The sequence shown here is derived from an EMBL/GenBank/DDBJ whole genome shotgun (WGS) entry which is preliminary data.</text>
</comment>
<protein>
    <recommendedName>
        <fullName evidence="2 3">Single-stranded DNA-binding protein</fullName>
        <shortName evidence="2">SSB</shortName>
    </recommendedName>
</protein>
<proteinExistence type="inferred from homology"/>
<dbReference type="GO" id="GO:0006310">
    <property type="term" value="P:DNA recombination"/>
    <property type="evidence" value="ECO:0007669"/>
    <property type="project" value="UniProtKB-UniRule"/>
</dbReference>
<keyword evidence="6" id="KW-1185">Reference proteome</keyword>
<dbReference type="Gene3D" id="2.40.50.140">
    <property type="entry name" value="Nucleic acid-binding proteins"/>
    <property type="match status" value="1"/>
</dbReference>
<keyword evidence="1 2" id="KW-0238">DNA-binding</keyword>
<dbReference type="HAMAP" id="MF_00984">
    <property type="entry name" value="SSB"/>
    <property type="match status" value="1"/>
</dbReference>
<keyword evidence="2" id="KW-0234">DNA repair</keyword>
<dbReference type="PROSITE" id="PS50935">
    <property type="entry name" value="SSB"/>
    <property type="match status" value="1"/>
</dbReference>
<evidence type="ECO:0000313" key="6">
    <source>
        <dbReference type="Proteomes" id="UP000535491"/>
    </source>
</evidence>
<dbReference type="PANTHER" id="PTHR10302">
    <property type="entry name" value="SINGLE-STRANDED DNA-BINDING PROTEIN"/>
    <property type="match status" value="1"/>
</dbReference>
<gene>
    <name evidence="5" type="primary">ssb</name>
    <name evidence="5" type="ORF">H1191_12495</name>
</gene>
<comment type="subunit">
    <text evidence="2">Homotetramer.</text>
</comment>
<dbReference type="PIRSF" id="PIRSF002070">
    <property type="entry name" value="SSB"/>
    <property type="match status" value="1"/>
</dbReference>
<dbReference type="GO" id="GO:0006260">
    <property type="term" value="P:DNA replication"/>
    <property type="evidence" value="ECO:0007669"/>
    <property type="project" value="UniProtKB-UniRule"/>
</dbReference>
<evidence type="ECO:0000313" key="5">
    <source>
        <dbReference type="EMBL" id="MBA4495127.1"/>
    </source>
</evidence>
<comment type="function">
    <text evidence="2">Plays an important role in DNA replication, recombination and repair. Binds to ssDNA and to an array of partner proteins to recruit them to their sites of action during DNA metabolism.</text>
</comment>
<feature type="short sequence motif" description="Important for interaction with partner proteins" evidence="2">
    <location>
        <begin position="128"/>
        <end position="133"/>
    </location>
</feature>
<accession>A0A7W1WSC6</accession>
<dbReference type="GO" id="GO:0006281">
    <property type="term" value="P:DNA repair"/>
    <property type="evidence" value="ECO:0007669"/>
    <property type="project" value="UniProtKB-UniRule"/>
</dbReference>
<sequence>MLNEVILIGRLTRDPDLKYTQSGVAVTNFTLAVNRRFTNQQGEREADFINIVAWRKTAENCAEHLRKGSLAAVTGSIETGSYEKEGRTVYTTHVNARNVQFLDRRGGNSGAGKTDPFADDGQPIDIKDEDLPF</sequence>
<dbReference type="EMBL" id="JACEIQ010000012">
    <property type="protein sequence ID" value="MBA4495127.1"/>
    <property type="molecule type" value="Genomic_DNA"/>
</dbReference>
<evidence type="ECO:0000256" key="4">
    <source>
        <dbReference type="SAM" id="MobiDB-lite"/>
    </source>
</evidence>
<dbReference type="GO" id="GO:0003697">
    <property type="term" value="F:single-stranded DNA binding"/>
    <property type="evidence" value="ECO:0007669"/>
    <property type="project" value="UniProtKB-UniRule"/>
</dbReference>